<evidence type="ECO:0000256" key="1">
    <source>
        <dbReference type="SAM" id="Phobius"/>
    </source>
</evidence>
<organism evidence="2 3">
    <name type="scientific">Pristionchus mayeri</name>
    <dbReference type="NCBI Taxonomy" id="1317129"/>
    <lineage>
        <taxon>Eukaryota</taxon>
        <taxon>Metazoa</taxon>
        <taxon>Ecdysozoa</taxon>
        <taxon>Nematoda</taxon>
        <taxon>Chromadorea</taxon>
        <taxon>Rhabditida</taxon>
        <taxon>Rhabditina</taxon>
        <taxon>Diplogasteromorpha</taxon>
        <taxon>Diplogasteroidea</taxon>
        <taxon>Neodiplogasteridae</taxon>
        <taxon>Pristionchus</taxon>
    </lineage>
</organism>
<protein>
    <recommendedName>
        <fullName evidence="4">G protein-coupled receptor</fullName>
    </recommendedName>
</protein>
<feature type="transmembrane region" description="Helical" evidence="1">
    <location>
        <begin position="24"/>
        <end position="46"/>
    </location>
</feature>
<evidence type="ECO:0008006" key="4">
    <source>
        <dbReference type="Google" id="ProtNLM"/>
    </source>
</evidence>
<keyword evidence="1" id="KW-1133">Transmembrane helix</keyword>
<dbReference type="Proteomes" id="UP001328107">
    <property type="component" value="Unassembled WGS sequence"/>
</dbReference>
<name>A0AAN5IDG7_9BILA</name>
<proteinExistence type="predicted"/>
<keyword evidence="1" id="KW-0812">Transmembrane</keyword>
<evidence type="ECO:0000313" key="2">
    <source>
        <dbReference type="EMBL" id="GMR62263.1"/>
    </source>
</evidence>
<reference evidence="3" key="1">
    <citation type="submission" date="2022-10" db="EMBL/GenBank/DDBJ databases">
        <title>Genome assembly of Pristionchus species.</title>
        <authorList>
            <person name="Yoshida K."/>
            <person name="Sommer R.J."/>
        </authorList>
    </citation>
    <scope>NUCLEOTIDE SEQUENCE [LARGE SCALE GENOMIC DNA]</scope>
    <source>
        <strain evidence="3">RS5460</strain>
    </source>
</reference>
<keyword evidence="1" id="KW-0472">Membrane</keyword>
<keyword evidence="3" id="KW-1185">Reference proteome</keyword>
<comment type="caution">
    <text evidence="2">The sequence shown here is derived from an EMBL/GenBank/DDBJ whole genome shotgun (WGS) entry which is preliminary data.</text>
</comment>
<gene>
    <name evidence="2" type="ORF">PMAYCL1PPCAC_32458</name>
</gene>
<sequence>LFNVFVCSLIVLDNDSRGKTYRKYLFSLQFFSTIADIGLSAYIPFFQVNCRVIYADSFFANYFGMLLAMMAYFVCI</sequence>
<evidence type="ECO:0000313" key="3">
    <source>
        <dbReference type="Proteomes" id="UP001328107"/>
    </source>
</evidence>
<feature type="transmembrane region" description="Helical" evidence="1">
    <location>
        <begin position="52"/>
        <end position="75"/>
    </location>
</feature>
<dbReference type="AlphaFoldDB" id="A0AAN5IDG7"/>
<accession>A0AAN5IDG7</accession>
<feature type="non-terminal residue" evidence="2">
    <location>
        <position position="1"/>
    </location>
</feature>
<dbReference type="EMBL" id="BTRK01000006">
    <property type="protein sequence ID" value="GMR62263.1"/>
    <property type="molecule type" value="Genomic_DNA"/>
</dbReference>
<feature type="non-terminal residue" evidence="2">
    <location>
        <position position="76"/>
    </location>
</feature>